<dbReference type="PROSITE" id="PS51257">
    <property type="entry name" value="PROKAR_LIPOPROTEIN"/>
    <property type="match status" value="1"/>
</dbReference>
<dbReference type="InterPro" id="IPR051455">
    <property type="entry name" value="Bact_solute-bind_prot3"/>
</dbReference>
<dbReference type="SMART" id="SM00062">
    <property type="entry name" value="PBPb"/>
    <property type="match status" value="1"/>
</dbReference>
<dbReference type="SUPFAM" id="SSF53850">
    <property type="entry name" value="Periplasmic binding protein-like II"/>
    <property type="match status" value="1"/>
</dbReference>
<dbReference type="GO" id="GO:0030288">
    <property type="term" value="C:outer membrane-bounded periplasmic space"/>
    <property type="evidence" value="ECO:0007669"/>
    <property type="project" value="TreeGrafter"/>
</dbReference>
<comment type="caution">
    <text evidence="7">The sequence shown here is derived from an EMBL/GenBank/DDBJ whole genome shotgun (WGS) entry which is preliminary data.</text>
</comment>
<accession>A0A919PJB7</accession>
<protein>
    <submittedName>
        <fullName evidence="7">ABC transporter substrate-binding protein</fullName>
    </submittedName>
</protein>
<keyword evidence="8" id="KW-1185">Reference proteome</keyword>
<dbReference type="PANTHER" id="PTHR30085:SF6">
    <property type="entry name" value="ABC TRANSPORTER GLUTAMINE-BINDING PROTEIN GLNH"/>
    <property type="match status" value="1"/>
</dbReference>
<dbReference type="PROSITE" id="PS01039">
    <property type="entry name" value="SBP_BACTERIAL_3"/>
    <property type="match status" value="1"/>
</dbReference>
<evidence type="ECO:0000313" key="8">
    <source>
        <dbReference type="Proteomes" id="UP000660611"/>
    </source>
</evidence>
<sequence>MRITRIAAAAAAVTLALGLAACGKEGTPAPPSTGGSSGAAAPASDTCSSSGTTFTPATGVAITGSPTFDRIKAAGKVVIGVKFDQPNLGYKDAAGKRCGFDIEIAQLIASKLGIDPAKIEYKEIASANRETAIKGGEVDYYVGTYSITDKRKADVSFAGPYFVAAQDLLVRKDDTSITGSDSLKGKTVCSATGSTPIQRVRDQKLTDKIVEFKTYSECVSQLLDKKVDAVTTDDAILKGFAAQAPSQLKVVGKPFLDPTTGKAYPEKYGIGLGRDDKALRDFVNASLEAAFGDGTWQKIYDGTLGKSGSAGSPPALEKY</sequence>
<dbReference type="InterPro" id="IPR018313">
    <property type="entry name" value="SBP_3_CS"/>
</dbReference>
<evidence type="ECO:0000259" key="6">
    <source>
        <dbReference type="SMART" id="SM00062"/>
    </source>
</evidence>
<feature type="signal peptide" evidence="5">
    <location>
        <begin position="1"/>
        <end position="23"/>
    </location>
</feature>
<evidence type="ECO:0000256" key="5">
    <source>
        <dbReference type="SAM" id="SignalP"/>
    </source>
</evidence>
<organism evidence="7 8">
    <name type="scientific">Dactylosporangium siamense</name>
    <dbReference type="NCBI Taxonomy" id="685454"/>
    <lineage>
        <taxon>Bacteria</taxon>
        <taxon>Bacillati</taxon>
        <taxon>Actinomycetota</taxon>
        <taxon>Actinomycetes</taxon>
        <taxon>Micromonosporales</taxon>
        <taxon>Micromonosporaceae</taxon>
        <taxon>Dactylosporangium</taxon>
    </lineage>
</organism>
<dbReference type="Pfam" id="PF00497">
    <property type="entry name" value="SBP_bac_3"/>
    <property type="match status" value="1"/>
</dbReference>
<evidence type="ECO:0000256" key="1">
    <source>
        <dbReference type="ARBA" id="ARBA00010333"/>
    </source>
</evidence>
<evidence type="ECO:0000256" key="4">
    <source>
        <dbReference type="RuleBase" id="RU003744"/>
    </source>
</evidence>
<comment type="similarity">
    <text evidence="1 4">Belongs to the bacterial solute-binding protein 3 family.</text>
</comment>
<dbReference type="Proteomes" id="UP000660611">
    <property type="component" value="Unassembled WGS sequence"/>
</dbReference>
<keyword evidence="3 5" id="KW-0732">Signal</keyword>
<evidence type="ECO:0000313" key="7">
    <source>
        <dbReference type="EMBL" id="GIG44286.1"/>
    </source>
</evidence>
<evidence type="ECO:0000256" key="3">
    <source>
        <dbReference type="ARBA" id="ARBA00022729"/>
    </source>
</evidence>
<dbReference type="AlphaFoldDB" id="A0A919PJB7"/>
<feature type="chain" id="PRO_5037426838" evidence="5">
    <location>
        <begin position="24"/>
        <end position="319"/>
    </location>
</feature>
<dbReference type="InterPro" id="IPR001638">
    <property type="entry name" value="Solute-binding_3/MltF_N"/>
</dbReference>
<dbReference type="EMBL" id="BONQ01000033">
    <property type="protein sequence ID" value="GIG44286.1"/>
    <property type="molecule type" value="Genomic_DNA"/>
</dbReference>
<feature type="domain" description="Solute-binding protein family 3/N-terminal" evidence="6">
    <location>
        <begin position="76"/>
        <end position="307"/>
    </location>
</feature>
<dbReference type="Gene3D" id="3.40.190.10">
    <property type="entry name" value="Periplasmic binding protein-like II"/>
    <property type="match status" value="2"/>
</dbReference>
<dbReference type="PANTHER" id="PTHR30085">
    <property type="entry name" value="AMINO ACID ABC TRANSPORTER PERMEASE"/>
    <property type="match status" value="1"/>
</dbReference>
<dbReference type="CDD" id="cd13690">
    <property type="entry name" value="PBP2_GluB"/>
    <property type="match status" value="1"/>
</dbReference>
<keyword evidence="2" id="KW-0813">Transport</keyword>
<gene>
    <name evidence="7" type="ORF">Dsi01nite_023270</name>
</gene>
<evidence type="ECO:0000256" key="2">
    <source>
        <dbReference type="ARBA" id="ARBA00022448"/>
    </source>
</evidence>
<dbReference type="GO" id="GO:0006865">
    <property type="term" value="P:amino acid transport"/>
    <property type="evidence" value="ECO:0007669"/>
    <property type="project" value="TreeGrafter"/>
</dbReference>
<reference evidence="7" key="1">
    <citation type="submission" date="2021-01" db="EMBL/GenBank/DDBJ databases">
        <title>Whole genome shotgun sequence of Dactylosporangium siamense NBRC 106093.</title>
        <authorList>
            <person name="Komaki H."/>
            <person name="Tamura T."/>
        </authorList>
    </citation>
    <scope>NUCLEOTIDE SEQUENCE</scope>
    <source>
        <strain evidence="7">NBRC 106093</strain>
    </source>
</reference>
<proteinExistence type="inferred from homology"/>
<name>A0A919PJB7_9ACTN</name>
<dbReference type="GO" id="GO:0005576">
    <property type="term" value="C:extracellular region"/>
    <property type="evidence" value="ECO:0007669"/>
    <property type="project" value="TreeGrafter"/>
</dbReference>
<dbReference type="RefSeq" id="WP_203846115.1">
    <property type="nucleotide sequence ID" value="NZ_BAAAVW010000001.1"/>
</dbReference>